<dbReference type="RefSeq" id="WP_249725640.1">
    <property type="nucleotide sequence ID" value="NZ_AP031286.1"/>
</dbReference>
<evidence type="ECO:0008006" key="3">
    <source>
        <dbReference type="Google" id="ProtNLM"/>
    </source>
</evidence>
<protein>
    <recommendedName>
        <fullName evidence="3">Xylose isomerase-like TIM barrel domain-containing protein</fullName>
    </recommendedName>
</protein>
<evidence type="ECO:0000313" key="1">
    <source>
        <dbReference type="EMBL" id="CAH8245300.1"/>
    </source>
</evidence>
<name>A0ABN8U2K3_9BACL</name>
<reference evidence="1" key="1">
    <citation type="submission" date="2022-06" db="EMBL/GenBank/DDBJ databases">
        <authorList>
            <person name="Dietemann V."/>
            <person name="Ory F."/>
            <person name="Dainat B."/>
            <person name="Oberhansli S."/>
        </authorList>
    </citation>
    <scope>NUCLEOTIDE SEQUENCE</scope>
    <source>
        <strain evidence="1">Ena-SAMPLE-TAB-26-04-2022-14:26:32:270-5432</strain>
    </source>
</reference>
<proteinExistence type="predicted"/>
<accession>A0ABN8U2K3</accession>
<sequence>MNWLPDTARLDVSKRVFPEEGNFHHHLPVLPEQNGDGRYGEAFGYLEALASRNPAFHVTFEHRAELASMEELDAIYERVALLLSRTTGHTDTPCRNIMRI</sequence>
<evidence type="ECO:0000313" key="2">
    <source>
        <dbReference type="Proteomes" id="UP001154322"/>
    </source>
</evidence>
<comment type="caution">
    <text evidence="1">The sequence shown here is derived from an EMBL/GenBank/DDBJ whole genome shotgun (WGS) entry which is preliminary data.</text>
</comment>
<organism evidence="1 2">
    <name type="scientific">Paenibacillus melissococcoides</name>
    <dbReference type="NCBI Taxonomy" id="2912268"/>
    <lineage>
        <taxon>Bacteria</taxon>
        <taxon>Bacillati</taxon>
        <taxon>Bacillota</taxon>
        <taxon>Bacilli</taxon>
        <taxon>Bacillales</taxon>
        <taxon>Paenibacillaceae</taxon>
        <taxon>Paenibacillus</taxon>
    </lineage>
</organism>
<gene>
    <name evidence="1" type="ORF">WJ0W_002535</name>
</gene>
<keyword evidence="2" id="KW-1185">Reference proteome</keyword>
<dbReference type="EMBL" id="CALYLO010000003">
    <property type="protein sequence ID" value="CAH8245300.1"/>
    <property type="molecule type" value="Genomic_DNA"/>
</dbReference>
<dbReference type="Proteomes" id="UP001154322">
    <property type="component" value="Unassembled WGS sequence"/>
</dbReference>